<sequence>MKRAIITIDEQGRVHFPDTNPNDIWMSTQEVVELLGVTFPTLKSNIRAIYKSGIVKEYETERYITLPNGNGVDIYSLRMIMALAFRIDTPETYRLRESIFNRLYQRRTHPDNLMMYIAPHNTLYPC</sequence>
<name>A0A174XFV0_PARDI</name>
<organism evidence="1 2">
    <name type="scientific">Parabacteroides distasonis</name>
    <dbReference type="NCBI Taxonomy" id="823"/>
    <lineage>
        <taxon>Bacteria</taxon>
        <taxon>Pseudomonadati</taxon>
        <taxon>Bacteroidota</taxon>
        <taxon>Bacteroidia</taxon>
        <taxon>Bacteroidales</taxon>
        <taxon>Tannerellaceae</taxon>
        <taxon>Parabacteroides</taxon>
    </lineage>
</organism>
<dbReference type="EMBL" id="CZBM01000026">
    <property type="protein sequence ID" value="CUQ55738.1"/>
    <property type="molecule type" value="Genomic_DNA"/>
</dbReference>
<accession>A0A174XFV0</accession>
<protein>
    <submittedName>
        <fullName evidence="1">Virulence protein</fullName>
    </submittedName>
</protein>
<gene>
    <name evidence="1" type="ORF">ERS852560_04196</name>
</gene>
<dbReference type="PANTHER" id="PTHR35810:SF1">
    <property type="entry name" value="CYTOPLASMIC PROTEIN"/>
    <property type="match status" value="1"/>
</dbReference>
<reference evidence="1 2" key="1">
    <citation type="submission" date="2015-09" db="EMBL/GenBank/DDBJ databases">
        <authorList>
            <consortium name="Pathogen Informatics"/>
        </authorList>
    </citation>
    <scope>NUCLEOTIDE SEQUENCE [LARGE SCALE GENOMIC DNA]</scope>
    <source>
        <strain evidence="1 2">2789STDY5834948</strain>
    </source>
</reference>
<dbReference type="AlphaFoldDB" id="A0A174XFV0"/>
<evidence type="ECO:0000313" key="2">
    <source>
        <dbReference type="Proteomes" id="UP000095332"/>
    </source>
</evidence>
<dbReference type="PANTHER" id="PTHR35810">
    <property type="entry name" value="CYTOPLASMIC PROTEIN-RELATED"/>
    <property type="match status" value="1"/>
</dbReference>
<dbReference type="Proteomes" id="UP000095332">
    <property type="component" value="Unassembled WGS sequence"/>
</dbReference>
<proteinExistence type="predicted"/>
<evidence type="ECO:0000313" key="1">
    <source>
        <dbReference type="EMBL" id="CUQ55738.1"/>
    </source>
</evidence>